<name>A0AA38FIK5_TAXCH</name>
<accession>A0AA38FIK5</accession>
<keyword evidence="1" id="KW-0472">Membrane</keyword>
<evidence type="ECO:0000313" key="2">
    <source>
        <dbReference type="EMBL" id="KAH9303910.1"/>
    </source>
</evidence>
<dbReference type="OMA" id="WNNIVDA"/>
<keyword evidence="1" id="KW-0812">Transmembrane</keyword>
<keyword evidence="3" id="KW-1185">Reference proteome</keyword>
<reference evidence="2 3" key="1">
    <citation type="journal article" date="2021" name="Nat. Plants">
        <title>The Taxus genome provides insights into paclitaxel biosynthesis.</title>
        <authorList>
            <person name="Xiong X."/>
            <person name="Gou J."/>
            <person name="Liao Q."/>
            <person name="Li Y."/>
            <person name="Zhou Q."/>
            <person name="Bi G."/>
            <person name="Li C."/>
            <person name="Du R."/>
            <person name="Wang X."/>
            <person name="Sun T."/>
            <person name="Guo L."/>
            <person name="Liang H."/>
            <person name="Lu P."/>
            <person name="Wu Y."/>
            <person name="Zhang Z."/>
            <person name="Ro D.K."/>
            <person name="Shang Y."/>
            <person name="Huang S."/>
            <person name="Yan J."/>
        </authorList>
    </citation>
    <scope>NUCLEOTIDE SEQUENCE [LARGE SCALE GENOMIC DNA]</scope>
    <source>
        <strain evidence="2">Ta-2019</strain>
    </source>
</reference>
<protein>
    <submittedName>
        <fullName evidence="2">Uncharacterized protein</fullName>
    </submittedName>
</protein>
<feature type="transmembrane region" description="Helical" evidence="1">
    <location>
        <begin position="6"/>
        <end position="27"/>
    </location>
</feature>
<comment type="caution">
    <text evidence="2">The sequence shown here is derived from an EMBL/GenBank/DDBJ whole genome shotgun (WGS) entry which is preliminary data.</text>
</comment>
<evidence type="ECO:0000256" key="1">
    <source>
        <dbReference type="SAM" id="Phobius"/>
    </source>
</evidence>
<evidence type="ECO:0000313" key="3">
    <source>
        <dbReference type="Proteomes" id="UP000824469"/>
    </source>
</evidence>
<dbReference type="AlphaFoldDB" id="A0AA38FIK5"/>
<proteinExistence type="predicted"/>
<gene>
    <name evidence="2" type="ORF">KI387_008314</name>
</gene>
<feature type="transmembrane region" description="Helical" evidence="1">
    <location>
        <begin position="56"/>
        <end position="79"/>
    </location>
</feature>
<feature type="non-terminal residue" evidence="2">
    <location>
        <position position="1"/>
    </location>
</feature>
<dbReference type="Proteomes" id="UP000824469">
    <property type="component" value="Unassembled WGS sequence"/>
</dbReference>
<sequence length="149" mass="16378">LQESMSIVAGFLIFFVNFVSFAVTRILSVIMKTFVGIPGQAVTTILSHLTTVIRSILVYLTEIVIEILVLGVSVIGSLVKSTADAFISCLTTICLEFMSELRGGLHGVEEVVKTFIEEYVVEPVGVSMVNVWNNIVDAVHYFVENIYEA</sequence>
<dbReference type="EMBL" id="JAHRHJ020000008">
    <property type="protein sequence ID" value="KAH9303910.1"/>
    <property type="molecule type" value="Genomic_DNA"/>
</dbReference>
<organism evidence="2 3">
    <name type="scientific">Taxus chinensis</name>
    <name type="common">Chinese yew</name>
    <name type="synonym">Taxus wallichiana var. chinensis</name>
    <dbReference type="NCBI Taxonomy" id="29808"/>
    <lineage>
        <taxon>Eukaryota</taxon>
        <taxon>Viridiplantae</taxon>
        <taxon>Streptophyta</taxon>
        <taxon>Embryophyta</taxon>
        <taxon>Tracheophyta</taxon>
        <taxon>Spermatophyta</taxon>
        <taxon>Pinopsida</taxon>
        <taxon>Pinidae</taxon>
        <taxon>Conifers II</taxon>
        <taxon>Cupressales</taxon>
        <taxon>Taxaceae</taxon>
        <taxon>Taxus</taxon>
    </lineage>
</organism>
<keyword evidence="1" id="KW-1133">Transmembrane helix</keyword>